<sequence length="429" mass="50477">MRGRYFRYLFENQAGGLFHSGSVYDRERNTTTNYIYMVESYSRNERVKGELDFGARKDAIPDEIDLLVLGGYTINYIRKLVTLVKEHTVWTLILPYLAPIQRLVLVEETIGRKENMKDVIRFLQDPYLFLQECGIKNLYFVYGNGRIPDRKPEEIAEGCYFEEADDKSLKLIWEMEGYAIPVVHAGYIIENGWFFYFGVYGLDIQTLSGFTREYFSQMENIHEVSENLKEDYKNQMKRFMMTYQLKFGNSPATTIVMYEGPQNIVPSENESFMTEKEFLREEQCRAWIQYAEDNFKTCTIRCMHERDHDIMQHHKSSMDLRFGLLMLGNVNLNHYYENITERFAKIRERVRGIAVPNSGSHADWNPEILHLSECKDRMYWICGKHEITSQNVVSDIVLSSSNNRFLTVDNERGCCLSGYFVPKEDMDRP</sequence>
<dbReference type="Proteomes" id="UP000606720">
    <property type="component" value="Unassembled WGS sequence"/>
</dbReference>
<proteinExistence type="predicted"/>
<name>A0A923RST6_9FIRM</name>
<protein>
    <submittedName>
        <fullName evidence="1">Uncharacterized protein</fullName>
    </submittedName>
</protein>
<gene>
    <name evidence="1" type="ORF">H8S17_07335</name>
</gene>
<accession>A0A923RST6</accession>
<evidence type="ECO:0000313" key="1">
    <source>
        <dbReference type="EMBL" id="MBC5714021.1"/>
    </source>
</evidence>
<dbReference type="EMBL" id="JACOPH010000004">
    <property type="protein sequence ID" value="MBC5714021.1"/>
    <property type="molecule type" value="Genomic_DNA"/>
</dbReference>
<keyword evidence="2" id="KW-1185">Reference proteome</keyword>
<comment type="caution">
    <text evidence="1">The sequence shown here is derived from an EMBL/GenBank/DDBJ whole genome shotgun (WGS) entry which is preliminary data.</text>
</comment>
<organism evidence="1 2">
    <name type="scientific">Roseburia zhanii</name>
    <dbReference type="NCBI Taxonomy" id="2763064"/>
    <lineage>
        <taxon>Bacteria</taxon>
        <taxon>Bacillati</taxon>
        <taxon>Bacillota</taxon>
        <taxon>Clostridia</taxon>
        <taxon>Lachnospirales</taxon>
        <taxon>Lachnospiraceae</taxon>
        <taxon>Roseburia</taxon>
    </lineage>
</organism>
<dbReference type="RefSeq" id="WP_186866788.1">
    <property type="nucleotide sequence ID" value="NZ_JACOPH010000004.1"/>
</dbReference>
<dbReference type="AlphaFoldDB" id="A0A923RST6"/>
<evidence type="ECO:0000313" key="2">
    <source>
        <dbReference type="Proteomes" id="UP000606720"/>
    </source>
</evidence>
<reference evidence="1" key="1">
    <citation type="submission" date="2020-08" db="EMBL/GenBank/DDBJ databases">
        <title>Genome public.</title>
        <authorList>
            <person name="Liu C."/>
            <person name="Sun Q."/>
        </authorList>
    </citation>
    <scope>NUCLEOTIDE SEQUENCE</scope>
    <source>
        <strain evidence="1">BX1005</strain>
    </source>
</reference>